<name>A0A2M4B438_9DIPT</name>
<dbReference type="EMBL" id="GGFK01014478">
    <property type="protein sequence ID" value="MBW47799.1"/>
    <property type="molecule type" value="Transcribed_RNA"/>
</dbReference>
<accession>A0A2M4B438</accession>
<reference evidence="2" key="1">
    <citation type="submission" date="2018-01" db="EMBL/GenBank/DDBJ databases">
        <title>An insight into the sialome of Amazonian anophelines.</title>
        <authorList>
            <person name="Ribeiro J.M."/>
            <person name="Scarpassa V."/>
            <person name="Calvo E."/>
        </authorList>
    </citation>
    <scope>NUCLEOTIDE SEQUENCE</scope>
    <source>
        <tissue evidence="2">Salivary glands</tissue>
    </source>
</reference>
<organism evidence="2">
    <name type="scientific">Anopheles triannulatus</name>
    <dbReference type="NCBI Taxonomy" id="58253"/>
    <lineage>
        <taxon>Eukaryota</taxon>
        <taxon>Metazoa</taxon>
        <taxon>Ecdysozoa</taxon>
        <taxon>Arthropoda</taxon>
        <taxon>Hexapoda</taxon>
        <taxon>Insecta</taxon>
        <taxon>Pterygota</taxon>
        <taxon>Neoptera</taxon>
        <taxon>Endopterygota</taxon>
        <taxon>Diptera</taxon>
        <taxon>Nematocera</taxon>
        <taxon>Culicoidea</taxon>
        <taxon>Culicidae</taxon>
        <taxon>Anophelinae</taxon>
        <taxon>Anopheles</taxon>
    </lineage>
</organism>
<feature type="chain" id="PRO_5014766373" evidence="1">
    <location>
        <begin position="18"/>
        <end position="74"/>
    </location>
</feature>
<protein>
    <submittedName>
        <fullName evidence="2">Putative secreted protein</fullName>
    </submittedName>
</protein>
<dbReference type="AlphaFoldDB" id="A0A2M4B438"/>
<evidence type="ECO:0000256" key="1">
    <source>
        <dbReference type="SAM" id="SignalP"/>
    </source>
</evidence>
<feature type="signal peptide" evidence="1">
    <location>
        <begin position="1"/>
        <end position="17"/>
    </location>
</feature>
<keyword evidence="1" id="KW-0732">Signal</keyword>
<sequence length="74" mass="8029">MGCWWFAAPNFTWCASASDTGVPTLVIVLTVSGFDPFAPIVPSGASPFAINSSFKLSNECAKRQALPKRQQPRR</sequence>
<proteinExistence type="predicted"/>
<evidence type="ECO:0000313" key="2">
    <source>
        <dbReference type="EMBL" id="MBW47799.1"/>
    </source>
</evidence>